<keyword evidence="1" id="KW-0812">Transmembrane</keyword>
<keyword evidence="1" id="KW-0472">Membrane</keyword>
<evidence type="ECO:0000256" key="1">
    <source>
        <dbReference type="SAM" id="Phobius"/>
    </source>
</evidence>
<feature type="transmembrane region" description="Helical" evidence="1">
    <location>
        <begin position="100"/>
        <end position="120"/>
    </location>
</feature>
<dbReference type="RefSeq" id="WP_198569903.1">
    <property type="nucleotide sequence ID" value="NZ_CP066167.1"/>
</dbReference>
<protein>
    <submittedName>
        <fullName evidence="2">DUF4345 family protein</fullName>
    </submittedName>
</protein>
<accession>A0A7T4R146</accession>
<sequence>MPTQLFLGFSALVWAGYGLYCFMVPTALADMNVITAASATGTVEIKAMYGGLQTALGVLALMGLLRSAMIKPALTALAFATGGLFIARSLGALMAANFSAYTSGALVFELLATLIAVWLLKKQPA</sequence>
<feature type="transmembrane region" description="Helical" evidence="1">
    <location>
        <begin position="72"/>
        <end position="94"/>
    </location>
</feature>
<keyword evidence="1" id="KW-1133">Transmembrane helix</keyword>
<feature type="transmembrane region" description="Helical" evidence="1">
    <location>
        <begin position="45"/>
        <end position="65"/>
    </location>
</feature>
<dbReference type="AlphaFoldDB" id="A0A7T4R146"/>
<dbReference type="InterPro" id="IPR025597">
    <property type="entry name" value="DUF4345"/>
</dbReference>
<proteinExistence type="predicted"/>
<reference evidence="2 3" key="1">
    <citation type="submission" date="2020-12" db="EMBL/GenBank/DDBJ databases">
        <authorList>
            <person name="Shan Y."/>
        </authorList>
    </citation>
    <scope>NUCLEOTIDE SEQUENCE [LARGE SCALE GENOMIC DNA]</scope>
    <source>
        <strain evidence="3">csc3.9</strain>
    </source>
</reference>
<evidence type="ECO:0000313" key="3">
    <source>
        <dbReference type="Proteomes" id="UP000596063"/>
    </source>
</evidence>
<dbReference type="Proteomes" id="UP000596063">
    <property type="component" value="Chromosome"/>
</dbReference>
<dbReference type="Pfam" id="PF14248">
    <property type="entry name" value="DUF4345"/>
    <property type="match status" value="1"/>
</dbReference>
<organism evidence="2 3">
    <name type="scientific">Spongiibacter nanhainus</name>
    <dbReference type="NCBI Taxonomy" id="2794344"/>
    <lineage>
        <taxon>Bacteria</taxon>
        <taxon>Pseudomonadati</taxon>
        <taxon>Pseudomonadota</taxon>
        <taxon>Gammaproteobacteria</taxon>
        <taxon>Cellvibrionales</taxon>
        <taxon>Spongiibacteraceae</taxon>
        <taxon>Spongiibacter</taxon>
    </lineage>
</organism>
<dbReference type="KEGG" id="snan:I6N98_00585"/>
<keyword evidence="3" id="KW-1185">Reference proteome</keyword>
<gene>
    <name evidence="2" type="ORF">I6N98_00585</name>
</gene>
<name>A0A7T4R146_9GAMM</name>
<evidence type="ECO:0000313" key="2">
    <source>
        <dbReference type="EMBL" id="QQD18409.1"/>
    </source>
</evidence>
<dbReference type="EMBL" id="CP066167">
    <property type="protein sequence ID" value="QQD18409.1"/>
    <property type="molecule type" value="Genomic_DNA"/>
</dbReference>